<feature type="non-terminal residue" evidence="2">
    <location>
        <position position="61"/>
    </location>
</feature>
<feature type="region of interest" description="Disordered" evidence="1">
    <location>
        <begin position="21"/>
        <end position="61"/>
    </location>
</feature>
<comment type="caution">
    <text evidence="2">The sequence shown here is derived from an EMBL/GenBank/DDBJ whole genome shotgun (WGS) entry which is preliminary data.</text>
</comment>
<accession>A0AAD9C3Q2</accession>
<keyword evidence="3" id="KW-1185">Reference proteome</keyword>
<evidence type="ECO:0000313" key="2">
    <source>
        <dbReference type="EMBL" id="KAK1892934.1"/>
    </source>
</evidence>
<dbReference type="Proteomes" id="UP001228049">
    <property type="component" value="Unassembled WGS sequence"/>
</dbReference>
<name>A0AAD9C3Q2_DISEL</name>
<reference evidence="2" key="1">
    <citation type="submission" date="2023-04" db="EMBL/GenBank/DDBJ databases">
        <title>Chromosome-level genome of Chaenocephalus aceratus.</title>
        <authorList>
            <person name="Park H."/>
        </authorList>
    </citation>
    <scope>NUCLEOTIDE SEQUENCE</scope>
    <source>
        <strain evidence="2">DE</strain>
        <tissue evidence="2">Muscle</tissue>
    </source>
</reference>
<evidence type="ECO:0000256" key="1">
    <source>
        <dbReference type="SAM" id="MobiDB-lite"/>
    </source>
</evidence>
<evidence type="ECO:0000313" key="3">
    <source>
        <dbReference type="Proteomes" id="UP001228049"/>
    </source>
</evidence>
<feature type="non-terminal residue" evidence="2">
    <location>
        <position position="1"/>
    </location>
</feature>
<organism evidence="2 3">
    <name type="scientific">Dissostichus eleginoides</name>
    <name type="common">Patagonian toothfish</name>
    <name type="synonym">Dissostichus amissus</name>
    <dbReference type="NCBI Taxonomy" id="100907"/>
    <lineage>
        <taxon>Eukaryota</taxon>
        <taxon>Metazoa</taxon>
        <taxon>Chordata</taxon>
        <taxon>Craniata</taxon>
        <taxon>Vertebrata</taxon>
        <taxon>Euteleostomi</taxon>
        <taxon>Actinopterygii</taxon>
        <taxon>Neopterygii</taxon>
        <taxon>Teleostei</taxon>
        <taxon>Neoteleostei</taxon>
        <taxon>Acanthomorphata</taxon>
        <taxon>Eupercaria</taxon>
        <taxon>Perciformes</taxon>
        <taxon>Notothenioidei</taxon>
        <taxon>Nototheniidae</taxon>
        <taxon>Dissostichus</taxon>
    </lineage>
</organism>
<feature type="compositionally biased region" description="Polar residues" evidence="1">
    <location>
        <begin position="51"/>
        <end position="61"/>
    </location>
</feature>
<gene>
    <name evidence="2" type="ORF">KUDE01_008005</name>
</gene>
<protein>
    <submittedName>
        <fullName evidence="2">Sec-independent protein translocase protein TATB chloroplastic</fullName>
    </submittedName>
</protein>
<dbReference type="AlphaFoldDB" id="A0AAD9C3Q2"/>
<sequence>NHTEGESTDNGARGWVERVRSGLPPAESQCLDVTSIQRRPTPGDRAAPSGPSKQDGTQIEG</sequence>
<proteinExistence type="predicted"/>
<dbReference type="EMBL" id="JASDAP010000013">
    <property type="protein sequence ID" value="KAK1892934.1"/>
    <property type="molecule type" value="Genomic_DNA"/>
</dbReference>